<evidence type="ECO:0000256" key="3">
    <source>
        <dbReference type="ARBA" id="ARBA00022737"/>
    </source>
</evidence>
<feature type="domain" description="EGF-like" evidence="10">
    <location>
        <begin position="286"/>
        <end position="325"/>
    </location>
</feature>
<feature type="transmembrane region" description="Helical" evidence="8">
    <location>
        <begin position="2315"/>
        <end position="2337"/>
    </location>
</feature>
<feature type="domain" description="EGF-like calcium-binding" evidence="9">
    <location>
        <begin position="197"/>
        <end position="239"/>
    </location>
</feature>
<sequence>ECTNTEGGRVCGGCPYGHLGSGYTKCVPASACSSNNGGCSRDPLVACTDTPSGPPDCGPCPNGYTGDGATGCVEEDGCALAEDQGGGCYPGVQCADSPAPLSGFTCGPCPPATEGNGVTCVANKCFDANGVGYADEFGDGTSCVEEDGCGSFPCFPGVVCTDVAAPGTGATCGECPPGYTTALASSPDEAASLGCQDVDECTSENGECDALTVCTNTQGGRECGNCPAGFLGAGEAGCRRSQTCDTENGGCHELTTCTDVWDGVECGDCPEGYTGSGATTCADTDGCALEPCFPGVACADVAAPGEGRTCGSCPEGYKGDGAACEMCSLILRISGTTVGSGTARRAFQNQVVAELPGLVDPECVPSSETTFQWAGAASDGAVLVLTEEENRAHTLRLNFPKYTLTTYLSYTLSLSAKLTASPQVWAEVGVSFYVEPQALVALVTPSGLETGQDSEVVLDGSASYDPDGEPGEMTFEWRCSAADETGKNSGNCKDRTGGLLPAKWTSASLSVFLLGTPGGQAYSFTLTVRKGVGEAFAVARVTIVSGALPVPTIIALPSKVNANEKLTMASSVESDAADTLSQAWSVLPEEGAAALDLAASAKTPLSQAIMVLRAGVLEPGAAYIFTLHVTDSYGSASSSLRVVVNSPPTAGRVSATPAEGTVLDTLFQVAASDWEDGDAPLWYQLYYHVAGSPVNEMDLLSEYQPLAQTNTVMPQEGAEEFGHVVEVHVWVKDALGAVGSAAANVTVRPVAFAGEAELTEFVDGMLVSSETAMANGDISTTMALVDGVSNLMNTASRRRRRRRHRQRALQQLEGEDAVEAVEEEEEKGFAARQEQREGLMCLVEAASSRMVVSDSSLDRLSRSTQKLVEEPVEVGVAAQETGFRMMDTLVGQAASSAADASITAASADAVAGSLSKLVSAGVMSSPTQDAAAPNPAARGLDTLSSLGATLAGGMVAGEEAAQLATEVLTMRVQKEDLSDPLGGAFSAPLDSPNGMSSVSFPRSMGAAVGGQLAIIELLTTTVDPHLNLSGAGNTTAALRRVLLQRHEDLERGEDSELLPPVTTIALTGVDGEEIAVNGLEEGITFTLPLASAASGNHTAPPPQCSFWDPLRGGYRQAGCAALPTPAPPGVLLHWRTLNVSLVGGENLDRLWTVDGASSRELLEGCTETFEAVYPEYMGTDSGYRKYLGEGCQLADPENNASCWWEWRRQAFLGPGCEWGSHVHCLCTHLTDFKATQGTEAGEMAPPRGSAISASDMTALSTSDLAASATLLSILAGLMGGSVLLAWLSNRLHMQDKLDIYRGLLCHHGTNALWFQSIGEVWTWSLTSEDLYGKGGVLVEKFRTPAKTVVGSKGVHSDGPLGDKGHGSCPPQQQRSGYTAQLAALARGEAEEGARARQQWLEGSSTLLAITDRGPNETSSSLSHDYLGYPSRRRAELVQYDVDDVGRKYGELQLHLPAMGLGDPRGGGGVGQLEGSALHSVVLIQSQELRWPISSAQNLEHIFLEGMDLKSGGPPPPQGAPRNTQSRERYTSADVVDKILGRPREAAVRRDLPVAALNFEYASRRKLTGTTECIGDGLRSTGPRKAPPLRRWTPKGKSSSGQILESPIMKVPAPARLLSDPDSTHGGRGRSGRDSWHVAKKLGLLRAIAEKHLQVEFKKDFTTSEQLCKAVGLDFTKLLLCMPVAELKRQAMVVIHARMAMQSMTSSAGHHAPPLPSPSPSKAAGAHKPAALSRRRPQMLLSFERALGTSLVHAYIRLNSFLMDECHVVHIGGASALPWNTPEGKGFHWFCGVFQEMICRGQGAGWLLRAQLYRLVFLQAANGSYSLSQDLADTLRAGAPLESLADTTRPAYDLRELRRSLPTGLLPRGDSAKTKGDGDRGVRPGRERDAMEGAAGESGVDSTAAEVHADVAARESRVRQAESIWATLLARALYTQLPFTWTHNPQTAPADRVTIGDRMTMWIELQLKELELEETGGGGGGGKAVPSLLAMTAEAHRLVAEWQEAYIQRVVELQRTQRATGGMGMAPLPWWQRAWKGLLASLFQVVSSHPLVAIYLVAPKEAFSRSERLIVQVNVFIVMLGCCMAFYYSRVVTCCVDFQSYVGCAEPSRFMEPPCMGYPTCKALLSSRKGGMLPSEVLEAGFLCTAFPEPTWMGRIWTVLIINAVLIPVNVTLMAMFSLSGVSSRAPGHFSMDGAQKASQLMGPQRGALITNLFLFLYAIFFDIKLVTKTMAMVFMAFFSAIFKPIKSVTGLLKPIVAGIIPLVFWAKAFYRRCVAVPQNLRKDQRNNCETSLYVDPIEKHDVRLSGMVDAILDQMAYGLIAIFWGMTVWILLVYGMLIREIMGPEAEEELVKAWAMALVTEQFGLKALKLMMVRSAGRKFSAGLDQFMVGKDVYDVLHWYEGYIMGFPLQYVSQDDDTFLANAAL</sequence>
<organism evidence="11 12">
    <name type="scientific">Cymbomonas tetramitiformis</name>
    <dbReference type="NCBI Taxonomy" id="36881"/>
    <lineage>
        <taxon>Eukaryota</taxon>
        <taxon>Viridiplantae</taxon>
        <taxon>Chlorophyta</taxon>
        <taxon>Pyramimonadophyceae</taxon>
        <taxon>Pyramimonadales</taxon>
        <taxon>Pyramimonadaceae</taxon>
        <taxon>Cymbomonas</taxon>
    </lineage>
</organism>
<evidence type="ECO:0000313" key="12">
    <source>
        <dbReference type="Proteomes" id="UP001190700"/>
    </source>
</evidence>
<protein>
    <submittedName>
        <fullName evidence="11">Uncharacterized protein</fullName>
    </submittedName>
</protein>
<feature type="region of interest" description="Disordered" evidence="7">
    <location>
        <begin position="1506"/>
        <end position="1529"/>
    </location>
</feature>
<feature type="domain" description="EGF-like" evidence="10">
    <location>
        <begin position="148"/>
        <end position="196"/>
    </location>
</feature>
<feature type="domain" description="EGF-like" evidence="10">
    <location>
        <begin position="77"/>
        <end position="121"/>
    </location>
</feature>
<dbReference type="Proteomes" id="UP001190700">
    <property type="component" value="Unassembled WGS sequence"/>
</dbReference>
<feature type="region of interest" description="Disordered" evidence="7">
    <location>
        <begin position="1861"/>
        <end position="1902"/>
    </location>
</feature>
<dbReference type="GO" id="GO:0006816">
    <property type="term" value="P:calcium ion transport"/>
    <property type="evidence" value="ECO:0007669"/>
    <property type="project" value="TreeGrafter"/>
</dbReference>
<keyword evidence="4 8" id="KW-1133">Transmembrane helix</keyword>
<dbReference type="SMART" id="SM00179">
    <property type="entry name" value="EGF_CA"/>
    <property type="match status" value="2"/>
</dbReference>
<evidence type="ECO:0000313" key="11">
    <source>
        <dbReference type="EMBL" id="KAK3279658.1"/>
    </source>
</evidence>
<evidence type="ECO:0000256" key="2">
    <source>
        <dbReference type="ARBA" id="ARBA00022692"/>
    </source>
</evidence>
<dbReference type="GO" id="GO:0005261">
    <property type="term" value="F:monoatomic cation channel activity"/>
    <property type="evidence" value="ECO:0007669"/>
    <property type="project" value="TreeGrafter"/>
</dbReference>
<dbReference type="Gene3D" id="2.10.25.10">
    <property type="entry name" value="Laminin"/>
    <property type="match status" value="1"/>
</dbReference>
<comment type="caution">
    <text evidence="11">The sequence shown here is derived from an EMBL/GenBank/DDBJ whole genome shotgun (WGS) entry which is preliminary data.</text>
</comment>
<feature type="domain" description="EGF-like" evidence="10">
    <location>
        <begin position="243"/>
        <end position="282"/>
    </location>
</feature>
<dbReference type="CDD" id="cd00054">
    <property type="entry name" value="EGF_CA"/>
    <property type="match status" value="1"/>
</dbReference>
<dbReference type="InterPro" id="IPR013783">
    <property type="entry name" value="Ig-like_fold"/>
</dbReference>
<keyword evidence="2 8" id="KW-0812">Transmembrane</keyword>
<feature type="transmembrane region" description="Helical" evidence="8">
    <location>
        <begin position="2155"/>
        <end position="2176"/>
    </location>
</feature>
<feature type="compositionally biased region" description="Low complexity" evidence="7">
    <location>
        <begin position="1719"/>
        <end position="1731"/>
    </location>
</feature>
<evidence type="ECO:0000256" key="8">
    <source>
        <dbReference type="SAM" id="Phobius"/>
    </source>
</evidence>
<keyword evidence="12" id="KW-1185">Reference proteome</keyword>
<dbReference type="GO" id="GO:0005886">
    <property type="term" value="C:plasma membrane"/>
    <property type="evidence" value="ECO:0007669"/>
    <property type="project" value="TreeGrafter"/>
</dbReference>
<dbReference type="Gene3D" id="2.60.40.10">
    <property type="entry name" value="Immunoglobulins"/>
    <property type="match status" value="1"/>
</dbReference>
<feature type="non-terminal residue" evidence="11">
    <location>
        <position position="1"/>
    </location>
</feature>
<dbReference type="EMBL" id="LGRX02004745">
    <property type="protein sequence ID" value="KAK3279658.1"/>
    <property type="molecule type" value="Genomic_DNA"/>
</dbReference>
<evidence type="ECO:0000259" key="10">
    <source>
        <dbReference type="SMART" id="SM00181"/>
    </source>
</evidence>
<evidence type="ECO:0000256" key="4">
    <source>
        <dbReference type="ARBA" id="ARBA00022989"/>
    </source>
</evidence>
<dbReference type="PANTHER" id="PTHR46730:SF1">
    <property type="entry name" value="PLAT DOMAIN-CONTAINING PROTEIN"/>
    <property type="match status" value="1"/>
</dbReference>
<feature type="domain" description="EGF-like calcium-binding" evidence="9">
    <location>
        <begin position="145"/>
        <end position="196"/>
    </location>
</feature>
<dbReference type="InterPro" id="IPR002859">
    <property type="entry name" value="PKD/REJ-like"/>
</dbReference>
<name>A0AAE0GKF6_9CHLO</name>
<evidence type="ECO:0000256" key="7">
    <source>
        <dbReference type="SAM" id="MobiDB-lite"/>
    </source>
</evidence>
<dbReference type="SMART" id="SM00181">
    <property type="entry name" value="EGF"/>
    <property type="match status" value="6"/>
</dbReference>
<feature type="region of interest" description="Disordered" evidence="7">
    <location>
        <begin position="1572"/>
        <end position="1601"/>
    </location>
</feature>
<reference evidence="11 12" key="1">
    <citation type="journal article" date="2015" name="Genome Biol. Evol.">
        <title>Comparative Genomics of a Bacterivorous Green Alga Reveals Evolutionary Causalities and Consequences of Phago-Mixotrophic Mode of Nutrition.</title>
        <authorList>
            <person name="Burns J.A."/>
            <person name="Paasch A."/>
            <person name="Narechania A."/>
            <person name="Kim E."/>
        </authorList>
    </citation>
    <scope>NUCLEOTIDE SEQUENCE [LARGE SCALE GENOMIC DNA]</scope>
    <source>
        <strain evidence="11 12">PLY_AMNH</strain>
    </source>
</reference>
<dbReference type="Pfam" id="PF02010">
    <property type="entry name" value="REJ"/>
    <property type="match status" value="1"/>
</dbReference>
<comment type="subcellular location">
    <subcellularLocation>
        <location evidence="1">Membrane</location>
    </subcellularLocation>
</comment>
<evidence type="ECO:0000256" key="5">
    <source>
        <dbReference type="ARBA" id="ARBA00023136"/>
    </source>
</evidence>
<feature type="region of interest" description="Disordered" evidence="7">
    <location>
        <begin position="1614"/>
        <end position="1633"/>
    </location>
</feature>
<evidence type="ECO:0000256" key="6">
    <source>
        <dbReference type="ARBA" id="ARBA00023157"/>
    </source>
</evidence>
<accession>A0AAE0GKF6</accession>
<proteinExistence type="predicted"/>
<dbReference type="GO" id="GO:0005509">
    <property type="term" value="F:calcium ion binding"/>
    <property type="evidence" value="ECO:0007669"/>
    <property type="project" value="InterPro"/>
</dbReference>
<feature type="domain" description="EGF-like" evidence="10">
    <location>
        <begin position="25"/>
        <end position="73"/>
    </location>
</feature>
<feature type="region of interest" description="Disordered" evidence="7">
    <location>
        <begin position="1352"/>
        <end position="1373"/>
    </location>
</feature>
<feature type="transmembrane region" description="Helical" evidence="8">
    <location>
        <begin position="2068"/>
        <end position="2087"/>
    </location>
</feature>
<keyword evidence="5 8" id="KW-0472">Membrane</keyword>
<feature type="compositionally biased region" description="Basic and acidic residues" evidence="7">
    <location>
        <begin position="1869"/>
        <end position="1890"/>
    </location>
</feature>
<keyword evidence="6" id="KW-1015">Disulfide bond</keyword>
<keyword evidence="3" id="KW-0677">Repeat</keyword>
<dbReference type="InterPro" id="IPR001881">
    <property type="entry name" value="EGF-like_Ca-bd_dom"/>
</dbReference>
<feature type="domain" description="EGF-like" evidence="10">
    <location>
        <begin position="200"/>
        <end position="239"/>
    </location>
</feature>
<feature type="region of interest" description="Disordered" evidence="7">
    <location>
        <begin position="1704"/>
        <end position="1731"/>
    </location>
</feature>
<evidence type="ECO:0000256" key="1">
    <source>
        <dbReference type="ARBA" id="ARBA00004370"/>
    </source>
</evidence>
<evidence type="ECO:0000259" key="9">
    <source>
        <dbReference type="SMART" id="SM00179"/>
    </source>
</evidence>
<feature type="transmembrane region" description="Helical" evidence="8">
    <location>
        <begin position="2250"/>
        <end position="2270"/>
    </location>
</feature>
<dbReference type="InterPro" id="IPR000742">
    <property type="entry name" value="EGF"/>
</dbReference>
<gene>
    <name evidence="11" type="ORF">CYMTET_12468</name>
</gene>
<dbReference type="PANTHER" id="PTHR46730">
    <property type="entry name" value="POLYCYSTIN-1"/>
    <property type="match status" value="1"/>
</dbReference>